<protein>
    <submittedName>
        <fullName evidence="2">Uncharacterized protein</fullName>
    </submittedName>
</protein>
<evidence type="ECO:0000313" key="3">
    <source>
        <dbReference type="Proteomes" id="UP000724874"/>
    </source>
</evidence>
<evidence type="ECO:0000256" key="1">
    <source>
        <dbReference type="SAM" id="SignalP"/>
    </source>
</evidence>
<dbReference type="EMBL" id="JADNYJ010000066">
    <property type="protein sequence ID" value="KAF8893702.1"/>
    <property type="molecule type" value="Genomic_DNA"/>
</dbReference>
<proteinExistence type="predicted"/>
<accession>A0A9P5TMB7</accession>
<feature type="signal peptide" evidence="1">
    <location>
        <begin position="1"/>
        <end position="26"/>
    </location>
</feature>
<comment type="caution">
    <text evidence="2">The sequence shown here is derived from an EMBL/GenBank/DDBJ whole genome shotgun (WGS) entry which is preliminary data.</text>
</comment>
<sequence length="59" mass="6429">MSDYTWLRRASCLLVLSANHLHGSVAGQILSCFGVDILLSSYGLPCGKFLLLLCQRCLA</sequence>
<evidence type="ECO:0000313" key="2">
    <source>
        <dbReference type="EMBL" id="KAF8893702.1"/>
    </source>
</evidence>
<dbReference type="Proteomes" id="UP000724874">
    <property type="component" value="Unassembled WGS sequence"/>
</dbReference>
<dbReference type="AlphaFoldDB" id="A0A9P5TMB7"/>
<keyword evidence="1" id="KW-0732">Signal</keyword>
<reference evidence="2" key="1">
    <citation type="submission" date="2020-11" db="EMBL/GenBank/DDBJ databases">
        <authorList>
            <consortium name="DOE Joint Genome Institute"/>
            <person name="Ahrendt S."/>
            <person name="Riley R."/>
            <person name="Andreopoulos W."/>
            <person name="LaButti K."/>
            <person name="Pangilinan J."/>
            <person name="Ruiz-duenas F.J."/>
            <person name="Barrasa J.M."/>
            <person name="Sanchez-Garcia M."/>
            <person name="Camarero S."/>
            <person name="Miyauchi S."/>
            <person name="Serrano A."/>
            <person name="Linde D."/>
            <person name="Babiker R."/>
            <person name="Drula E."/>
            <person name="Ayuso-Fernandez I."/>
            <person name="Pacheco R."/>
            <person name="Padilla G."/>
            <person name="Ferreira P."/>
            <person name="Barriuso J."/>
            <person name="Kellner H."/>
            <person name="Castanera R."/>
            <person name="Alfaro M."/>
            <person name="Ramirez L."/>
            <person name="Pisabarro A.G."/>
            <person name="Kuo A."/>
            <person name="Tritt A."/>
            <person name="Lipzen A."/>
            <person name="He G."/>
            <person name="Yan M."/>
            <person name="Ng V."/>
            <person name="Cullen D."/>
            <person name="Martin F."/>
            <person name="Rosso M.-N."/>
            <person name="Henrissat B."/>
            <person name="Hibbett D."/>
            <person name="Martinez A.T."/>
            <person name="Grigoriev I.V."/>
        </authorList>
    </citation>
    <scope>NUCLEOTIDE SEQUENCE</scope>
    <source>
        <strain evidence="2">AH 44721</strain>
    </source>
</reference>
<gene>
    <name evidence="2" type="ORF">CPB84DRAFT_1783191</name>
</gene>
<keyword evidence="3" id="KW-1185">Reference proteome</keyword>
<organism evidence="2 3">
    <name type="scientific">Gymnopilus junonius</name>
    <name type="common">Spectacular rustgill mushroom</name>
    <name type="synonym">Gymnopilus spectabilis subsp. junonius</name>
    <dbReference type="NCBI Taxonomy" id="109634"/>
    <lineage>
        <taxon>Eukaryota</taxon>
        <taxon>Fungi</taxon>
        <taxon>Dikarya</taxon>
        <taxon>Basidiomycota</taxon>
        <taxon>Agaricomycotina</taxon>
        <taxon>Agaricomycetes</taxon>
        <taxon>Agaricomycetidae</taxon>
        <taxon>Agaricales</taxon>
        <taxon>Agaricineae</taxon>
        <taxon>Hymenogastraceae</taxon>
        <taxon>Gymnopilus</taxon>
    </lineage>
</organism>
<name>A0A9P5TMB7_GYMJU</name>
<feature type="chain" id="PRO_5040469751" evidence="1">
    <location>
        <begin position="27"/>
        <end position="59"/>
    </location>
</feature>